<dbReference type="Proteomes" id="UP001046870">
    <property type="component" value="Chromosome 10"/>
</dbReference>
<dbReference type="EMBL" id="JAFDVH010000010">
    <property type="protein sequence ID" value="KAG7470144.1"/>
    <property type="molecule type" value="Genomic_DNA"/>
</dbReference>
<gene>
    <name evidence="2" type="ORF">MATL_G00136380</name>
</gene>
<keyword evidence="1" id="KW-0472">Membrane</keyword>
<dbReference type="GO" id="GO:0043025">
    <property type="term" value="C:neuronal cell body"/>
    <property type="evidence" value="ECO:0007669"/>
    <property type="project" value="TreeGrafter"/>
</dbReference>
<comment type="caution">
    <text evidence="2">The sequence shown here is derived from an EMBL/GenBank/DDBJ whole genome shotgun (WGS) entry which is preliminary data.</text>
</comment>
<keyword evidence="1" id="KW-0812">Transmembrane</keyword>
<evidence type="ECO:0000313" key="2">
    <source>
        <dbReference type="EMBL" id="KAG7470144.1"/>
    </source>
</evidence>
<keyword evidence="3" id="KW-1185">Reference proteome</keyword>
<dbReference type="PANTHER" id="PTHR14796:SF3">
    <property type="entry name" value="NEURENSIN 1-LIKE-RELATED"/>
    <property type="match status" value="1"/>
</dbReference>
<name>A0A9D3Q111_MEGAT</name>
<feature type="transmembrane region" description="Helical" evidence="1">
    <location>
        <begin position="114"/>
        <end position="139"/>
    </location>
</feature>
<organism evidence="2 3">
    <name type="scientific">Megalops atlanticus</name>
    <name type="common">Tarpon</name>
    <name type="synonym">Clupea gigantea</name>
    <dbReference type="NCBI Taxonomy" id="7932"/>
    <lineage>
        <taxon>Eukaryota</taxon>
        <taxon>Metazoa</taxon>
        <taxon>Chordata</taxon>
        <taxon>Craniata</taxon>
        <taxon>Vertebrata</taxon>
        <taxon>Euteleostomi</taxon>
        <taxon>Actinopterygii</taxon>
        <taxon>Neopterygii</taxon>
        <taxon>Teleostei</taxon>
        <taxon>Elopiformes</taxon>
        <taxon>Megalopidae</taxon>
        <taxon>Megalops</taxon>
    </lineage>
</organism>
<reference evidence="2" key="1">
    <citation type="submission" date="2021-01" db="EMBL/GenBank/DDBJ databases">
        <authorList>
            <person name="Zahm M."/>
            <person name="Roques C."/>
            <person name="Cabau C."/>
            <person name="Klopp C."/>
            <person name="Donnadieu C."/>
            <person name="Jouanno E."/>
            <person name="Lampietro C."/>
            <person name="Louis A."/>
            <person name="Herpin A."/>
            <person name="Echchiki A."/>
            <person name="Berthelot C."/>
            <person name="Parey E."/>
            <person name="Roest-Crollius H."/>
            <person name="Braasch I."/>
            <person name="Postlethwait J."/>
            <person name="Bobe J."/>
            <person name="Montfort J."/>
            <person name="Bouchez O."/>
            <person name="Begum T."/>
            <person name="Mejri S."/>
            <person name="Adams A."/>
            <person name="Chen W.-J."/>
            <person name="Guiguen Y."/>
        </authorList>
    </citation>
    <scope>NUCLEOTIDE SEQUENCE</scope>
    <source>
        <strain evidence="2">YG-15Mar2019-1</strain>
        <tissue evidence="2">Brain</tissue>
    </source>
</reference>
<evidence type="ECO:0000256" key="1">
    <source>
        <dbReference type="SAM" id="Phobius"/>
    </source>
</evidence>
<keyword evidence="1" id="KW-1133">Transmembrane helix</keyword>
<feature type="transmembrane region" description="Helical" evidence="1">
    <location>
        <begin position="63"/>
        <end position="89"/>
    </location>
</feature>
<dbReference type="OrthoDB" id="5979667at2759"/>
<dbReference type="GO" id="GO:0030133">
    <property type="term" value="C:transport vesicle"/>
    <property type="evidence" value="ECO:0007669"/>
    <property type="project" value="InterPro"/>
</dbReference>
<dbReference type="GO" id="GO:0007399">
    <property type="term" value="P:nervous system development"/>
    <property type="evidence" value="ECO:0007669"/>
    <property type="project" value="TreeGrafter"/>
</dbReference>
<dbReference type="InterPro" id="IPR024883">
    <property type="entry name" value="Neurensin"/>
</dbReference>
<evidence type="ECO:0000313" key="3">
    <source>
        <dbReference type="Proteomes" id="UP001046870"/>
    </source>
</evidence>
<evidence type="ECO:0008006" key="4">
    <source>
        <dbReference type="Google" id="ProtNLM"/>
    </source>
</evidence>
<dbReference type="GO" id="GO:0043005">
    <property type="term" value="C:neuron projection"/>
    <property type="evidence" value="ECO:0007669"/>
    <property type="project" value="TreeGrafter"/>
</dbReference>
<dbReference type="Pfam" id="PF14927">
    <property type="entry name" value="Neurensin"/>
    <property type="match status" value="1"/>
</dbReference>
<dbReference type="AlphaFoldDB" id="A0A9D3Q111"/>
<protein>
    <recommendedName>
        <fullName evidence="4">Neurensin-1</fullName>
    </recommendedName>
</protein>
<dbReference type="PANTHER" id="PTHR14796">
    <property type="entry name" value="NEURENSIN 1-RELATED"/>
    <property type="match status" value="1"/>
</dbReference>
<accession>A0A9D3Q111</accession>
<sequence length="198" mass="22151">MAFCAELSGSECSDPTQSAVNSSHLRYGVRSYLHHFYEECTASIWERDEDFQIQRSPSRWSSVLWKVCLAFGTLIMIIGMAVLTVGYAATPKIEAFGEEELLFVDSQAARYNRVLYICKLAGAALFCIGGSLMAIGVLLSMFTPGDSKEEWHPQQRFWERLAEPQATYHPITWAPAPGERKVPITLSKVQNVQPAPET</sequence>
<proteinExistence type="predicted"/>